<dbReference type="Proteomes" id="UP000663827">
    <property type="component" value="Unassembled WGS sequence"/>
</dbReference>
<evidence type="ECO:0000313" key="3">
    <source>
        <dbReference type="Proteomes" id="UP000663827"/>
    </source>
</evidence>
<evidence type="ECO:0000313" key="2">
    <source>
        <dbReference type="EMBL" id="CAE7200735.1"/>
    </source>
</evidence>
<accession>A0A8H3E7S1</accession>
<dbReference type="EMBL" id="CAJNJQ010003541">
    <property type="protein sequence ID" value="CAE7200735.1"/>
    <property type="molecule type" value="Genomic_DNA"/>
</dbReference>
<proteinExistence type="predicted"/>
<comment type="caution">
    <text evidence="2">The sequence shown here is derived from an EMBL/GenBank/DDBJ whole genome shotgun (WGS) entry which is preliminary data.</text>
</comment>
<feature type="compositionally biased region" description="Basic residues" evidence="1">
    <location>
        <begin position="1"/>
        <end position="11"/>
    </location>
</feature>
<organism evidence="2 3">
    <name type="scientific">Rhizoctonia solani</name>
    <dbReference type="NCBI Taxonomy" id="456999"/>
    <lineage>
        <taxon>Eukaryota</taxon>
        <taxon>Fungi</taxon>
        <taxon>Dikarya</taxon>
        <taxon>Basidiomycota</taxon>
        <taxon>Agaricomycotina</taxon>
        <taxon>Agaricomycetes</taxon>
        <taxon>Cantharellales</taxon>
        <taxon>Ceratobasidiaceae</taxon>
        <taxon>Rhizoctonia</taxon>
    </lineage>
</organism>
<reference evidence="2" key="1">
    <citation type="submission" date="2021-01" db="EMBL/GenBank/DDBJ databases">
        <authorList>
            <person name="Kaushik A."/>
        </authorList>
    </citation>
    <scope>NUCLEOTIDE SEQUENCE</scope>
    <source>
        <strain evidence="2">AG5</strain>
    </source>
</reference>
<gene>
    <name evidence="2" type="ORF">RDB_LOCUS138395</name>
</gene>
<sequence length="199" mass="22252">RCRRSHNRTTRSVRLVRLTRPHPHHPTGSPPDDPTHLPRTRQESSTRRNYRLGLVGAPTSAGPLSAVGYPRTGGDEMADSHGECPKRSREAQVIELTAFERTDATQRTRSNQDARPNVPRCTRDLRTAHSISTIRGTDRMNLAKPKGQSALRDLSWPSNNTRHAEIAALRHSADPPLVEFARTIELMLRRGAPVETRLG</sequence>
<feature type="region of interest" description="Disordered" evidence="1">
    <location>
        <begin position="1"/>
        <end position="85"/>
    </location>
</feature>
<feature type="non-terminal residue" evidence="2">
    <location>
        <position position="1"/>
    </location>
</feature>
<dbReference type="AlphaFoldDB" id="A0A8H3E7S1"/>
<feature type="compositionally biased region" description="Basic and acidic residues" evidence="1">
    <location>
        <begin position="33"/>
        <end position="46"/>
    </location>
</feature>
<protein>
    <submittedName>
        <fullName evidence="2">Uncharacterized protein</fullName>
    </submittedName>
</protein>
<evidence type="ECO:0000256" key="1">
    <source>
        <dbReference type="SAM" id="MobiDB-lite"/>
    </source>
</evidence>
<name>A0A8H3E7S1_9AGAM</name>
<dbReference type="OrthoDB" id="1706066at2759"/>